<organism evidence="2 3">
    <name type="scientific">Paenibacillus contaminans</name>
    <dbReference type="NCBI Taxonomy" id="450362"/>
    <lineage>
        <taxon>Bacteria</taxon>
        <taxon>Bacillati</taxon>
        <taxon>Bacillota</taxon>
        <taxon>Bacilli</taxon>
        <taxon>Bacillales</taxon>
        <taxon>Paenibacillaceae</taxon>
        <taxon>Paenibacillus</taxon>
    </lineage>
</organism>
<dbReference type="EMBL" id="QMFB01000047">
    <property type="protein sequence ID" value="RAV09753.1"/>
    <property type="molecule type" value="Genomic_DNA"/>
</dbReference>
<keyword evidence="1" id="KW-0472">Membrane</keyword>
<feature type="transmembrane region" description="Helical" evidence="1">
    <location>
        <begin position="50"/>
        <end position="77"/>
    </location>
</feature>
<keyword evidence="3" id="KW-1185">Reference proteome</keyword>
<accession>A0A329LT59</accession>
<protein>
    <submittedName>
        <fullName evidence="2">Uncharacterized protein</fullName>
    </submittedName>
</protein>
<gene>
    <name evidence="2" type="ORF">DQG23_38930</name>
</gene>
<sequence>MYTNTLFWLFAGGVITLLIGMIASILIMKRQQHHNRDMKAMSDVTIKHPLLTNPVIIAQLLFIPIFLIILLIVNYMLK</sequence>
<dbReference type="AlphaFoldDB" id="A0A329LT59"/>
<evidence type="ECO:0000256" key="1">
    <source>
        <dbReference type="SAM" id="Phobius"/>
    </source>
</evidence>
<evidence type="ECO:0000313" key="2">
    <source>
        <dbReference type="EMBL" id="RAV09753.1"/>
    </source>
</evidence>
<dbReference type="Proteomes" id="UP000250369">
    <property type="component" value="Unassembled WGS sequence"/>
</dbReference>
<keyword evidence="1" id="KW-1133">Transmembrane helix</keyword>
<feature type="transmembrane region" description="Helical" evidence="1">
    <location>
        <begin position="6"/>
        <end position="29"/>
    </location>
</feature>
<keyword evidence="1" id="KW-0812">Transmembrane</keyword>
<evidence type="ECO:0000313" key="3">
    <source>
        <dbReference type="Proteomes" id="UP000250369"/>
    </source>
</evidence>
<reference evidence="2 3" key="1">
    <citation type="journal article" date="2009" name="Int. J. Syst. Evol. Microbiol.">
        <title>Paenibacillus contaminans sp. nov., isolated from a contaminated laboratory plate.</title>
        <authorList>
            <person name="Chou J.H."/>
            <person name="Lee J.H."/>
            <person name="Lin M.C."/>
            <person name="Chang P.S."/>
            <person name="Arun A.B."/>
            <person name="Young C.C."/>
            <person name="Chen W.M."/>
        </authorList>
    </citation>
    <scope>NUCLEOTIDE SEQUENCE [LARGE SCALE GENOMIC DNA]</scope>
    <source>
        <strain evidence="2 3">CKOBP-6</strain>
    </source>
</reference>
<proteinExistence type="predicted"/>
<comment type="caution">
    <text evidence="2">The sequence shown here is derived from an EMBL/GenBank/DDBJ whole genome shotgun (WGS) entry which is preliminary data.</text>
</comment>
<name>A0A329LT59_9BACL</name>